<feature type="transmembrane region" description="Helical" evidence="1">
    <location>
        <begin position="20"/>
        <end position="42"/>
    </location>
</feature>
<sequence length="364" mass="43194">MERELKRNISTIYMRQNVDYISYMKCILLLGMLFGHVLVFVYEKDLDLVTHRGTKYFIIAILAEYFHLITFSGYFFCFGYLCNLVYFNSEDLKKTRNKILNSSWRMLVGFYISAFSFKILVYPGINWEISQENIINILILKDIPGFSEFLISYFALMILIYLFFPIFKNIFGIRGIFLLLLSLFLFVLSYIVPYDKIDSRLGLYIGSTKFSSFPVLLYFPYYLLGGYFSQNKKNILNNRWLVSLLALGTIIYLNYIYIYGISPSRFPPSFIWLIGGLLFVYIYFFICFYFDKWISKINCLKRLSNFMIELGQNTFYYLILSNIFLFAYGRIFSKQGLTFTLIIFLIIILVPYYLLKIARPLKRN</sequence>
<feature type="transmembrane region" description="Helical" evidence="1">
    <location>
        <begin position="337"/>
        <end position="355"/>
    </location>
</feature>
<feature type="transmembrane region" description="Helical" evidence="1">
    <location>
        <begin position="310"/>
        <end position="331"/>
    </location>
</feature>
<feature type="transmembrane region" description="Helical" evidence="1">
    <location>
        <begin position="270"/>
        <end position="290"/>
    </location>
</feature>
<gene>
    <name evidence="3" type="ORF">C4S77_01500</name>
</gene>
<feature type="transmembrane region" description="Helical" evidence="1">
    <location>
        <begin position="57"/>
        <end position="86"/>
    </location>
</feature>
<feature type="transmembrane region" description="Helical" evidence="1">
    <location>
        <begin position="240"/>
        <end position="258"/>
    </location>
</feature>
<keyword evidence="1" id="KW-1133">Transmembrane helix</keyword>
<dbReference type="AlphaFoldDB" id="A0A2S8AGL4"/>
<keyword evidence="1" id="KW-0812">Transmembrane</keyword>
<evidence type="ECO:0000313" key="4">
    <source>
        <dbReference type="Proteomes" id="UP000238042"/>
    </source>
</evidence>
<dbReference type="RefSeq" id="WP_105245549.1">
    <property type="nucleotide sequence ID" value="NZ_PSZM01000001.1"/>
</dbReference>
<feature type="transmembrane region" description="Helical" evidence="1">
    <location>
        <begin position="211"/>
        <end position="228"/>
    </location>
</feature>
<feature type="transmembrane region" description="Helical" evidence="1">
    <location>
        <begin position="145"/>
        <end position="164"/>
    </location>
</feature>
<feature type="transmembrane region" description="Helical" evidence="1">
    <location>
        <begin position="171"/>
        <end position="191"/>
    </location>
</feature>
<evidence type="ECO:0000256" key="1">
    <source>
        <dbReference type="SAM" id="Phobius"/>
    </source>
</evidence>
<organism evidence="3 4">
    <name type="scientific">Apibacter adventoris</name>
    <dbReference type="NCBI Taxonomy" id="1679466"/>
    <lineage>
        <taxon>Bacteria</taxon>
        <taxon>Pseudomonadati</taxon>
        <taxon>Bacteroidota</taxon>
        <taxon>Flavobacteriia</taxon>
        <taxon>Flavobacteriales</taxon>
        <taxon>Weeksellaceae</taxon>
        <taxon>Apibacter</taxon>
    </lineage>
</organism>
<dbReference type="Proteomes" id="UP000238042">
    <property type="component" value="Unassembled WGS sequence"/>
</dbReference>
<name>A0A2S8AGL4_9FLAO</name>
<keyword evidence="1" id="KW-0472">Membrane</keyword>
<keyword evidence="4" id="KW-1185">Reference proteome</keyword>
<dbReference type="GO" id="GO:0016747">
    <property type="term" value="F:acyltransferase activity, transferring groups other than amino-acyl groups"/>
    <property type="evidence" value="ECO:0007669"/>
    <property type="project" value="InterPro"/>
</dbReference>
<comment type="caution">
    <text evidence="3">The sequence shown here is derived from an EMBL/GenBank/DDBJ whole genome shotgun (WGS) entry which is preliminary data.</text>
</comment>
<evidence type="ECO:0000313" key="3">
    <source>
        <dbReference type="EMBL" id="PQL95497.1"/>
    </source>
</evidence>
<dbReference type="Pfam" id="PF01757">
    <property type="entry name" value="Acyl_transf_3"/>
    <property type="match status" value="1"/>
</dbReference>
<protein>
    <recommendedName>
        <fullName evidence="2">Acyltransferase 3 domain-containing protein</fullName>
    </recommendedName>
</protein>
<dbReference type="InterPro" id="IPR002656">
    <property type="entry name" value="Acyl_transf_3_dom"/>
</dbReference>
<reference evidence="3 4" key="1">
    <citation type="submission" date="2018-02" db="EMBL/GenBank/DDBJ databases">
        <title>Genome sequences of Apibacter spp., gut symbionts of Asian honey bees.</title>
        <authorList>
            <person name="Kwong W.K."/>
            <person name="Steele M.I."/>
            <person name="Moran N.A."/>
        </authorList>
    </citation>
    <scope>NUCLEOTIDE SEQUENCE [LARGE SCALE GENOMIC DNA]</scope>
    <source>
        <strain evidence="4">wkB301</strain>
    </source>
</reference>
<dbReference type="EMBL" id="PSZM01000001">
    <property type="protein sequence ID" value="PQL95497.1"/>
    <property type="molecule type" value="Genomic_DNA"/>
</dbReference>
<feature type="transmembrane region" description="Helical" evidence="1">
    <location>
        <begin position="107"/>
        <end position="125"/>
    </location>
</feature>
<feature type="domain" description="Acyltransferase 3" evidence="2">
    <location>
        <begin position="19"/>
        <end position="354"/>
    </location>
</feature>
<accession>A0A2S8AGL4</accession>
<evidence type="ECO:0000259" key="2">
    <source>
        <dbReference type="Pfam" id="PF01757"/>
    </source>
</evidence>
<proteinExistence type="predicted"/>